<evidence type="ECO:0000313" key="3">
    <source>
        <dbReference type="Proteomes" id="UP001390339"/>
    </source>
</evidence>
<evidence type="ECO:0000313" key="2">
    <source>
        <dbReference type="EMBL" id="KAK8852018.1"/>
    </source>
</evidence>
<comment type="caution">
    <text evidence="2">The sequence shown here is derived from an EMBL/GenBank/DDBJ whole genome shotgun (WGS) entry which is preliminary data.</text>
</comment>
<organism evidence="2 3">
    <name type="scientific">Apiospora arundinis</name>
    <dbReference type="NCBI Taxonomy" id="335852"/>
    <lineage>
        <taxon>Eukaryota</taxon>
        <taxon>Fungi</taxon>
        <taxon>Dikarya</taxon>
        <taxon>Ascomycota</taxon>
        <taxon>Pezizomycotina</taxon>
        <taxon>Sordariomycetes</taxon>
        <taxon>Xylariomycetidae</taxon>
        <taxon>Amphisphaeriales</taxon>
        <taxon>Apiosporaceae</taxon>
        <taxon>Apiospora</taxon>
    </lineage>
</organism>
<evidence type="ECO:0000259" key="1">
    <source>
        <dbReference type="Pfam" id="PF20150"/>
    </source>
</evidence>
<feature type="domain" description="2EXR" evidence="1">
    <location>
        <begin position="4"/>
        <end position="112"/>
    </location>
</feature>
<dbReference type="PANTHER" id="PTHR35910:SF1">
    <property type="entry name" value="2EXR DOMAIN-CONTAINING PROTEIN"/>
    <property type="match status" value="1"/>
</dbReference>
<name>A0ABR2HSF5_9PEZI</name>
<dbReference type="Pfam" id="PF20150">
    <property type="entry name" value="2EXR"/>
    <property type="match status" value="1"/>
</dbReference>
<reference evidence="2 3" key="1">
    <citation type="journal article" date="2024" name="IMA Fungus">
        <title>Apiospora arundinis, a panoply of carbohydrate-active enzymes and secondary metabolites.</title>
        <authorList>
            <person name="Sorensen T."/>
            <person name="Petersen C."/>
            <person name="Muurmann A.T."/>
            <person name="Christiansen J.V."/>
            <person name="Brundto M.L."/>
            <person name="Overgaard C.K."/>
            <person name="Boysen A.T."/>
            <person name="Wollenberg R.D."/>
            <person name="Larsen T.O."/>
            <person name="Sorensen J.L."/>
            <person name="Nielsen K.L."/>
            <person name="Sondergaard T.E."/>
        </authorList>
    </citation>
    <scope>NUCLEOTIDE SEQUENCE [LARGE SCALE GENOMIC DNA]</scope>
    <source>
        <strain evidence="2 3">AAU 773</strain>
    </source>
</reference>
<proteinExistence type="predicted"/>
<accession>A0ABR2HSF5</accession>
<keyword evidence="3" id="KW-1185">Reference proteome</keyword>
<dbReference type="Proteomes" id="UP001390339">
    <property type="component" value="Unassembled WGS sequence"/>
</dbReference>
<protein>
    <recommendedName>
        <fullName evidence="1">2EXR domain-containing protein</fullName>
    </recommendedName>
</protein>
<dbReference type="InterPro" id="IPR045518">
    <property type="entry name" value="2EXR"/>
</dbReference>
<dbReference type="PANTHER" id="PTHR35910">
    <property type="entry name" value="2EXR DOMAIN-CONTAINING PROTEIN"/>
    <property type="match status" value="1"/>
</dbReference>
<dbReference type="EMBL" id="JAPCWZ010000009">
    <property type="protein sequence ID" value="KAK8852018.1"/>
    <property type="molecule type" value="Genomic_DNA"/>
</dbReference>
<sequence length="213" mass="25039">MAIFHPFPRLPAELRALVWQMTVEARVVDLDRSYTRSTLNHRVKLHRLLPSAPVPAVLQTCRETRNLGLYQRQCSEIFVALPDYPSQYDAMDWVLPDQPLRYIWLNWDTDTIDIGLKPISVFSPIATRIKRLRMERVWDGLDESEDLCSLVNVEEIHIMCVDGLREWVGLWEERLWPCENVFFIDDADGETMRAAEIDSMPTVYWEENERDTD</sequence>
<gene>
    <name evidence="2" type="ORF">PGQ11_014497</name>
</gene>